<name>A0ABU2B851_9CORY</name>
<feature type="transmembrane region" description="Helical" evidence="6">
    <location>
        <begin position="241"/>
        <end position="258"/>
    </location>
</feature>
<protein>
    <submittedName>
        <fullName evidence="8">ATP-binding cassette subfamily B protein</fullName>
    </submittedName>
</protein>
<dbReference type="Proteomes" id="UP001183619">
    <property type="component" value="Unassembled WGS sequence"/>
</dbReference>
<evidence type="ECO:0000313" key="8">
    <source>
        <dbReference type="EMBL" id="MDR7354797.1"/>
    </source>
</evidence>
<dbReference type="Pfam" id="PF00005">
    <property type="entry name" value="ABC_tran"/>
    <property type="match status" value="1"/>
</dbReference>
<dbReference type="Gene3D" id="3.40.50.300">
    <property type="entry name" value="P-loop containing nucleotide triphosphate hydrolases"/>
    <property type="match status" value="1"/>
</dbReference>
<keyword evidence="2" id="KW-0547">Nucleotide-binding</keyword>
<dbReference type="EMBL" id="JAVDYF010000001">
    <property type="protein sequence ID" value="MDR7354797.1"/>
    <property type="molecule type" value="Genomic_DNA"/>
</dbReference>
<dbReference type="SMART" id="SM00382">
    <property type="entry name" value="AAA"/>
    <property type="match status" value="1"/>
</dbReference>
<evidence type="ECO:0000256" key="5">
    <source>
        <dbReference type="ARBA" id="ARBA00023455"/>
    </source>
</evidence>
<feature type="transmembrane region" description="Helical" evidence="6">
    <location>
        <begin position="31"/>
        <end position="55"/>
    </location>
</feature>
<dbReference type="PANTHER" id="PTHR24221">
    <property type="entry name" value="ATP-BINDING CASSETTE SUB-FAMILY B"/>
    <property type="match status" value="1"/>
</dbReference>
<feature type="transmembrane region" description="Helical" evidence="6">
    <location>
        <begin position="136"/>
        <end position="153"/>
    </location>
</feature>
<dbReference type="InterPro" id="IPR039421">
    <property type="entry name" value="Type_1_exporter"/>
</dbReference>
<evidence type="ECO:0000313" key="9">
    <source>
        <dbReference type="Proteomes" id="UP001183619"/>
    </source>
</evidence>
<dbReference type="InterPro" id="IPR003439">
    <property type="entry name" value="ABC_transporter-like_ATP-bd"/>
</dbReference>
<evidence type="ECO:0000259" key="7">
    <source>
        <dbReference type="PROSITE" id="PS50893"/>
    </source>
</evidence>
<feature type="transmembrane region" description="Helical" evidence="6">
    <location>
        <begin position="159"/>
        <end position="176"/>
    </location>
</feature>
<keyword evidence="6" id="KW-0472">Membrane</keyword>
<dbReference type="InterPro" id="IPR027417">
    <property type="entry name" value="P-loop_NTPase"/>
</dbReference>
<dbReference type="PANTHER" id="PTHR24221:SF654">
    <property type="entry name" value="ATP-BINDING CASSETTE SUB-FAMILY B MEMBER 6"/>
    <property type="match status" value="1"/>
</dbReference>
<keyword evidence="9" id="KW-1185">Reference proteome</keyword>
<evidence type="ECO:0000256" key="4">
    <source>
        <dbReference type="ARBA" id="ARBA00022967"/>
    </source>
</evidence>
<comment type="caution">
    <text evidence="8">The sequence shown here is derived from an EMBL/GenBank/DDBJ whole genome shotgun (WGS) entry which is preliminary data.</text>
</comment>
<reference evidence="8 9" key="1">
    <citation type="submission" date="2023-07" db="EMBL/GenBank/DDBJ databases">
        <title>Sequencing the genomes of 1000 actinobacteria strains.</title>
        <authorList>
            <person name="Klenk H.-P."/>
        </authorList>
    </citation>
    <scope>NUCLEOTIDE SEQUENCE [LARGE SCALE GENOMIC DNA]</scope>
    <source>
        <strain evidence="8 9">DSM 44508</strain>
    </source>
</reference>
<accession>A0ABU2B851</accession>
<evidence type="ECO:0000256" key="1">
    <source>
        <dbReference type="ARBA" id="ARBA00022519"/>
    </source>
</evidence>
<sequence>MVQLMRFLCKRRAITSLWWFNAARLYPLKTIFLGVCACVQAAAGVLIFPLLGFVIEGFSTHSGPNVTRIILAVSVVTIPTFLLPITTLVARQLNYDLLALGKESIVSASLHTDGQARALALDSDLRQWWFRESTDLAVMIVGMRVAALVGFITVAHWNIFAAISVSAAFILNGNIFQRWMVADIAEHDLDDRASTSIFHAVTTNRNGEFLHFGAYGFLAQLYGQHMRSRIRKATRARGKQLVMLGLSTALVVVALSYVCLQLTADIAAGTRSVGLVVTVIPAFLALAGAGPTGDAGVAVHKAQKTLKNIVRMHNRDTQQMTVVGEEKDLETSGASDLAVMAKNLSVRIGEKTIVRDINVEFREGEFIGVVGHNGAGKTTLLRTLAGLIPPASGTLTVRHAAAMVLQDPPRFPLALAESSLHHEMNLSTILPRYGLDSDCDPRAGLSGGQWQRLALARAHAAVETGRRLLLLDEPFAALDVDAEQRVAATLDELRQRYPQLTIVLSTHRLGILAHADRVLVLSQGRISEMGSHDQLMAKAGDYAATFQQQKRSIHGT</sequence>
<dbReference type="PROSITE" id="PS50893">
    <property type="entry name" value="ABC_TRANSPORTER_2"/>
    <property type="match status" value="1"/>
</dbReference>
<comment type="similarity">
    <text evidence="5">Belongs to the ABC transporter superfamily. Siderophore-Fe(3+) uptake transporter (SIUT) (TC 3.A.1.21) family.</text>
</comment>
<keyword evidence="6" id="KW-1133">Transmembrane helix</keyword>
<evidence type="ECO:0000256" key="3">
    <source>
        <dbReference type="ARBA" id="ARBA00022840"/>
    </source>
</evidence>
<evidence type="ECO:0000256" key="2">
    <source>
        <dbReference type="ARBA" id="ARBA00022741"/>
    </source>
</evidence>
<dbReference type="GO" id="GO:0005524">
    <property type="term" value="F:ATP binding"/>
    <property type="evidence" value="ECO:0007669"/>
    <property type="project" value="UniProtKB-KW"/>
</dbReference>
<organism evidence="8 9">
    <name type="scientific">Corynebacterium felinum</name>
    <dbReference type="NCBI Taxonomy" id="131318"/>
    <lineage>
        <taxon>Bacteria</taxon>
        <taxon>Bacillati</taxon>
        <taxon>Actinomycetota</taxon>
        <taxon>Actinomycetes</taxon>
        <taxon>Mycobacteriales</taxon>
        <taxon>Corynebacteriaceae</taxon>
        <taxon>Corynebacterium</taxon>
    </lineage>
</organism>
<feature type="transmembrane region" description="Helical" evidence="6">
    <location>
        <begin position="67"/>
        <end position="90"/>
    </location>
</feature>
<keyword evidence="3 8" id="KW-0067">ATP-binding</keyword>
<feature type="domain" description="ABC transporter" evidence="7">
    <location>
        <begin position="339"/>
        <end position="548"/>
    </location>
</feature>
<proteinExistence type="inferred from homology"/>
<dbReference type="SUPFAM" id="SSF52540">
    <property type="entry name" value="P-loop containing nucleoside triphosphate hydrolases"/>
    <property type="match status" value="1"/>
</dbReference>
<keyword evidence="4" id="KW-1278">Translocase</keyword>
<keyword evidence="1" id="KW-0997">Cell inner membrane</keyword>
<gene>
    <name evidence="8" type="ORF">J2S37_001335</name>
</gene>
<keyword evidence="6" id="KW-0812">Transmembrane</keyword>
<dbReference type="InterPro" id="IPR003593">
    <property type="entry name" value="AAA+_ATPase"/>
</dbReference>
<keyword evidence="1" id="KW-1003">Cell membrane</keyword>
<evidence type="ECO:0000256" key="6">
    <source>
        <dbReference type="SAM" id="Phobius"/>
    </source>
</evidence>